<feature type="coiled-coil region" evidence="7">
    <location>
        <begin position="178"/>
        <end position="205"/>
    </location>
</feature>
<keyword evidence="7" id="KW-0175">Coiled coil</keyword>
<evidence type="ECO:0000256" key="8">
    <source>
        <dbReference type="SAM" id="MobiDB-lite"/>
    </source>
</evidence>
<dbReference type="PANTHER" id="PTHR12820:SF0">
    <property type="entry name" value="VACUOLAR PROTEIN SORTING-ASSOCIATED PROTEIN 53 HOMOLOG"/>
    <property type="match status" value="1"/>
</dbReference>
<name>A0A2R5GC32_9STRA</name>
<dbReference type="GO" id="GO:0010008">
    <property type="term" value="C:endosome membrane"/>
    <property type="evidence" value="ECO:0007669"/>
    <property type="project" value="UniProtKB-SubCell"/>
</dbReference>
<dbReference type="OrthoDB" id="10261632at2759"/>
<evidence type="ECO:0000256" key="6">
    <source>
        <dbReference type="ARBA" id="ARBA00023136"/>
    </source>
</evidence>
<feature type="region of interest" description="Disordered" evidence="8">
    <location>
        <begin position="1"/>
        <end position="117"/>
    </location>
</feature>
<feature type="domain" description="Vps53 N-terminal" evidence="9">
    <location>
        <begin position="368"/>
        <end position="615"/>
    </location>
</feature>
<keyword evidence="12" id="KW-1185">Reference proteome</keyword>
<dbReference type="AlphaFoldDB" id="A0A2R5GC32"/>
<evidence type="ECO:0000256" key="4">
    <source>
        <dbReference type="ARBA" id="ARBA00022753"/>
    </source>
</evidence>
<sequence length="1039" mass="114264">MATNDSDAEASTELAEPRDEPVEGEQPPVGDEQDVEEQQQAHEDQTPSVYSAKDDVGASEPTRYPEVVEQALKGCFGGEPQQRQPDGEAAGFMRRRSSQQSSSLLGDSGHGDHEFDALDDADFDPVAFVNDRFPDEKSFALLDPFLSRLRSQVGTLDVAVFEAVKAQSTQAERSIGDIIEAKESIKQLQTKVKEIKGKAEQSEVMVQEICRDIKKLDNAKRHLTHTITSLKKFHMLVTAVDQLDFMVESRQYRETANLLQAIAQLLAAFEQHKTIEPVAKLRDSVARTRAGLTEQIFHDFEALSEVSADYSSKDSRTSRPTASSADADGGSSGLYEDPHAPPAHTYEDPFAPPVTPDNADALFYSSDAHTPESLAGACAVVDALGSSIRRQLIERVCQVWLGPYDRLFGPGEEHSGLEFTERRYAWLRRLLRHNEERYDTIFPHAWNINKHLVFAFVQRTEGHLRAELRSIDPPESADVSALVRALRKTLDFEHEMAVRFEYDRNKPSDEAQLAHDTSAALTSESIRRKHAVRRAESTGQQTVTSEDADAIAEMESGAIVGDELRAVREQAIAEANELPPIRGAVSETFEPYLIAYVKAVASKMREELQKVVREENVDADGSLPYFSSASQMFALIKSGINQCIQFTTGQAFYDLHVEFKKIMTEYARTLESKLPAVGKGLSPASARMACHVLNSAEYCAETVEQLEALIQGKIDEDFREKISLEDEVDTFFGTVDKASKALVGGVIAIIEPNLIEASRTNWSTFSDFTDQSKYVSTLDVVLGEFIPLLRGLLSAVYFRRFCDSFAARFIKRYSDFVANCRKVSESAAQQLLLDAQAVKSLLGKVPDLAERAAPSDSEDGDLSFVTYKKMVEPQMQRLEAILKLAGMDLQPTLLIENFKLLLADGTTEDLRQVLELKGYQKPEQGKLLKEAEQAGIPKATAVPGTPLSGAAASPASGSFKTAGAGAAFPSFASTVKGGDDDTSFTQVFSKMTDMGKEHLDKVTAAAASSSSGRSFGSFSANLSSSLQQSYQRAVKKANR</sequence>
<organism evidence="11 12">
    <name type="scientific">Hondaea fermentalgiana</name>
    <dbReference type="NCBI Taxonomy" id="2315210"/>
    <lineage>
        <taxon>Eukaryota</taxon>
        <taxon>Sar</taxon>
        <taxon>Stramenopiles</taxon>
        <taxon>Bigyra</taxon>
        <taxon>Labyrinthulomycetes</taxon>
        <taxon>Thraustochytrida</taxon>
        <taxon>Thraustochytriidae</taxon>
        <taxon>Hondaea</taxon>
    </lineage>
</organism>
<feature type="compositionally biased region" description="Acidic residues" evidence="8">
    <location>
        <begin position="1"/>
        <end position="10"/>
    </location>
</feature>
<comment type="similarity">
    <text evidence="3">Belongs to the VPS53 family.</text>
</comment>
<evidence type="ECO:0000259" key="9">
    <source>
        <dbReference type="Pfam" id="PF04100"/>
    </source>
</evidence>
<protein>
    <submittedName>
        <fullName evidence="11">Vacuolar protein sorting-associated protein 53-like</fullName>
    </submittedName>
</protein>
<keyword evidence="6" id="KW-0472">Membrane</keyword>
<evidence type="ECO:0000256" key="2">
    <source>
        <dbReference type="ARBA" id="ARBA00004481"/>
    </source>
</evidence>
<dbReference type="Proteomes" id="UP000241890">
    <property type="component" value="Unassembled WGS sequence"/>
</dbReference>
<evidence type="ECO:0000256" key="7">
    <source>
        <dbReference type="SAM" id="Coils"/>
    </source>
</evidence>
<dbReference type="InterPro" id="IPR007234">
    <property type="entry name" value="Vps53_N"/>
</dbReference>
<proteinExistence type="inferred from homology"/>
<comment type="subcellular location">
    <subcellularLocation>
        <location evidence="2">Endosome membrane</location>
        <topology evidence="2">Peripheral membrane protein</topology>
    </subcellularLocation>
    <subcellularLocation>
        <location evidence="1">Golgi apparatus</location>
        <location evidence="1">trans-Golgi network membrane</location>
        <topology evidence="1">Peripheral membrane protein</topology>
    </subcellularLocation>
</comment>
<evidence type="ECO:0000256" key="1">
    <source>
        <dbReference type="ARBA" id="ARBA00004150"/>
    </source>
</evidence>
<dbReference type="PANTHER" id="PTHR12820">
    <property type="entry name" value="VACUOLAR SORTING PROTEIN 53"/>
    <property type="match status" value="1"/>
</dbReference>
<keyword evidence="4" id="KW-0967">Endosome</keyword>
<accession>A0A2R5GC32</accession>
<evidence type="ECO:0000256" key="5">
    <source>
        <dbReference type="ARBA" id="ARBA00023034"/>
    </source>
</evidence>
<gene>
    <name evidence="11" type="ORF">FCC1311_023632</name>
</gene>
<dbReference type="GO" id="GO:0005829">
    <property type="term" value="C:cytosol"/>
    <property type="evidence" value="ECO:0007669"/>
    <property type="project" value="GOC"/>
</dbReference>
<dbReference type="Pfam" id="PF04100">
    <property type="entry name" value="Vps53_N"/>
    <property type="match status" value="2"/>
</dbReference>
<evidence type="ECO:0000313" key="11">
    <source>
        <dbReference type="EMBL" id="GBG26143.1"/>
    </source>
</evidence>
<dbReference type="GO" id="GO:0042147">
    <property type="term" value="P:retrograde transport, endosome to Golgi"/>
    <property type="evidence" value="ECO:0007669"/>
    <property type="project" value="InterPro"/>
</dbReference>
<feature type="region of interest" description="Disordered" evidence="8">
    <location>
        <begin position="309"/>
        <end position="352"/>
    </location>
</feature>
<evidence type="ECO:0000256" key="3">
    <source>
        <dbReference type="ARBA" id="ARBA00008628"/>
    </source>
</evidence>
<dbReference type="InterPro" id="IPR038260">
    <property type="entry name" value="Vps53_C_sf"/>
</dbReference>
<reference evidence="11 12" key="1">
    <citation type="submission" date="2017-12" db="EMBL/GenBank/DDBJ databases">
        <title>Sequencing, de novo assembly and annotation of complete genome of a new Thraustochytrid species, strain FCC1311.</title>
        <authorList>
            <person name="Sedici K."/>
            <person name="Godart F."/>
            <person name="Aiese Cigliano R."/>
            <person name="Sanseverino W."/>
            <person name="Barakat M."/>
            <person name="Ortet P."/>
            <person name="Marechal E."/>
            <person name="Cagnac O."/>
            <person name="Amato A."/>
        </authorList>
    </citation>
    <scope>NUCLEOTIDE SEQUENCE [LARGE SCALE GENOMIC DNA]</scope>
</reference>
<dbReference type="InParanoid" id="A0A2R5GC32"/>
<dbReference type="Pfam" id="PF16854">
    <property type="entry name" value="VPS53_C"/>
    <property type="match status" value="1"/>
</dbReference>
<feature type="compositionally biased region" description="Low complexity" evidence="8">
    <location>
        <begin position="98"/>
        <end position="107"/>
    </location>
</feature>
<comment type="caution">
    <text evidence="11">The sequence shown here is derived from an EMBL/GenBank/DDBJ whole genome shotgun (WGS) entry which is preliminary data.</text>
</comment>
<dbReference type="InterPro" id="IPR039766">
    <property type="entry name" value="Vps53"/>
</dbReference>
<evidence type="ECO:0000313" key="12">
    <source>
        <dbReference type="Proteomes" id="UP000241890"/>
    </source>
</evidence>
<keyword evidence="5" id="KW-0333">Golgi apparatus</keyword>
<dbReference type="GO" id="GO:0000938">
    <property type="term" value="C:GARP complex"/>
    <property type="evidence" value="ECO:0007669"/>
    <property type="project" value="InterPro"/>
</dbReference>
<dbReference type="Gene3D" id="1.10.357.110">
    <property type="entry name" value="Vacuolar protein sorting-associated protein 53, C-terminus"/>
    <property type="match status" value="1"/>
</dbReference>
<feature type="domain" description="Vps53 C-terminal" evidence="10">
    <location>
        <begin position="830"/>
        <end position="918"/>
    </location>
</feature>
<dbReference type="InterPro" id="IPR031745">
    <property type="entry name" value="Vps53_C"/>
</dbReference>
<evidence type="ECO:0000259" key="10">
    <source>
        <dbReference type="Pfam" id="PF16854"/>
    </source>
</evidence>
<dbReference type="EMBL" id="BEYU01000019">
    <property type="protein sequence ID" value="GBG26143.1"/>
    <property type="molecule type" value="Genomic_DNA"/>
</dbReference>
<feature type="domain" description="Vps53 N-terminal" evidence="9">
    <location>
        <begin position="122"/>
        <end position="307"/>
    </location>
</feature>